<dbReference type="EMBL" id="LGRX02016039">
    <property type="protein sequence ID" value="KAK3262647.1"/>
    <property type="molecule type" value="Genomic_DNA"/>
</dbReference>
<comment type="caution">
    <text evidence="1">The sequence shown here is derived from an EMBL/GenBank/DDBJ whole genome shotgun (WGS) entry which is preliminary data.</text>
</comment>
<dbReference type="InterPro" id="IPR006626">
    <property type="entry name" value="PbH1"/>
</dbReference>
<proteinExistence type="predicted"/>
<gene>
    <name evidence="1" type="ORF">CYMTET_28503</name>
</gene>
<protein>
    <recommendedName>
        <fullName evidence="3">Right handed beta helix domain-containing protein</fullName>
    </recommendedName>
</protein>
<keyword evidence="2" id="KW-1185">Reference proteome</keyword>
<dbReference type="Proteomes" id="UP001190700">
    <property type="component" value="Unassembled WGS sequence"/>
</dbReference>
<organism evidence="1 2">
    <name type="scientific">Cymbomonas tetramitiformis</name>
    <dbReference type="NCBI Taxonomy" id="36881"/>
    <lineage>
        <taxon>Eukaryota</taxon>
        <taxon>Viridiplantae</taxon>
        <taxon>Chlorophyta</taxon>
        <taxon>Pyramimonadophyceae</taxon>
        <taxon>Pyramimonadales</taxon>
        <taxon>Pyramimonadaceae</taxon>
        <taxon>Cymbomonas</taxon>
    </lineage>
</organism>
<dbReference type="SMART" id="SM00710">
    <property type="entry name" value="PbH1"/>
    <property type="match status" value="9"/>
</dbReference>
<evidence type="ECO:0008006" key="3">
    <source>
        <dbReference type="Google" id="ProtNLM"/>
    </source>
</evidence>
<evidence type="ECO:0000313" key="2">
    <source>
        <dbReference type="Proteomes" id="UP001190700"/>
    </source>
</evidence>
<accession>A0AAE0FN10</accession>
<dbReference type="SUPFAM" id="SSF51126">
    <property type="entry name" value="Pectin lyase-like"/>
    <property type="match status" value="5"/>
</dbReference>
<dbReference type="InterPro" id="IPR011050">
    <property type="entry name" value="Pectin_lyase_fold/virulence"/>
</dbReference>
<sequence>MVQWQAVRKVPALLQFFQILSFHSEVSFIQTTGTNEIQGITIWQQDQSPVTISESLHVTLEGTLVIQAGVTVQFTTSAAYLLVDGTLNIMGTATQPVTLQSMDQSTAGAWAGIIFRGSFLNMVHARVMHAAGGVDMRDMTNTSAFVYFQDTLFDRNTFAVRAPGITLHNTVFVLTCEFTNNGQGLVGNIKDISLAPHSTIIIQEAVFSDNLKAIGPHADNDDGSIWGWSGPALGPLHISASFFTRNAIAIEGKYQHERILNISNCSFVSNTQAIYNHYGSKWVTSVTDCLFQHNVEAVYGHVGGDRSDWRIEDCSFDTNGYAIFWQTGDGGVGNAHLTVDRVLITNCYDSDHSALYAVPRLLLQNSDITGNIGVGVEHNIGDRVTRTGVPLLQIYSSNVINNIGGGIKSVGGGMTRWNNIIGNGGYAAEITSNEEGPWNATYTYWGSDDYATIASSMRAFSMAPLDLEIIYFSPYLSAELLHENPLDAIVIHADQNDANATTNTIQGITIWQQDQSPVTISESLHVTLEGTLVIQAGVTVQFTTSAAYLLVDGTLNIMGTATQPVTLQSMDQSTAGAWAGIIFRGSFLNMVHARVMHAAGGVDMRDMTNTSAFVYFQDTLFDRNTFAVRAPGITLHNTVFVLTCEFTNNGQGLVGNIKDISLAPHSTIIIQEAVFSDNLKAIGPHADNDDGSIWGWSGPALGPLHISASFFTRNAIAIEGKYQHERILNISNCSFVSNTQAIYNHYGSKWVTSVTDCLFQHNVEAVYGHVGGDRSDWRIEDCSFDTNGYAIFWQTGDGGVGNAHLTVDRVLITNCYDSDHSALYAVPRLLLQNSDITGNIGVGVEHNIGDRVTRTGVPLLQIYSSNVINNIGGGIKSVGGGMTRWNNIIGNGGYAAEITSNEEGPWNATYTYWGSDDYATIASSMRAFSMAPLDLEIIYFSPYLSAELLHENPLDAIVIHADQNDANATTNTIQGITIWQQDQSPVTISESLHVTLEGTLVIQAGVTVQFTTSAAYLLVDGTLNIMGTATQPVTLQSMDQSTAGAWAGIIFRGSFLNMVHARVMHAAGGVDMRDMTNTSAFVYFQDTLFDRNTFAVRAPGITLHNTVFVLTCEFTNNGQGLVGNIKDISLAPHSTIIIQEAVFSDNLKAIGPHADNDDGSIWGWSGPALGPLHISASFFTRNAIAIEGKYQHERILNISNCSFVSNTQAIYNHYGSKWVTSVTDCLFQHNVEAVYGHVGGDRSDWRIEDCSFDTNGYAIFWQTGDGGVGNAHLTGDKNWSPVASDL</sequence>
<evidence type="ECO:0000313" key="1">
    <source>
        <dbReference type="EMBL" id="KAK3262647.1"/>
    </source>
</evidence>
<name>A0AAE0FN10_9CHLO</name>
<reference evidence="1 2" key="1">
    <citation type="journal article" date="2015" name="Genome Biol. Evol.">
        <title>Comparative Genomics of a Bacterivorous Green Alga Reveals Evolutionary Causalities and Consequences of Phago-Mixotrophic Mode of Nutrition.</title>
        <authorList>
            <person name="Burns J.A."/>
            <person name="Paasch A."/>
            <person name="Narechania A."/>
            <person name="Kim E."/>
        </authorList>
    </citation>
    <scope>NUCLEOTIDE SEQUENCE [LARGE SCALE GENOMIC DNA]</scope>
    <source>
        <strain evidence="1 2">PLY_AMNH</strain>
    </source>
</reference>